<accession>A0AB39V022</accession>
<dbReference type="GO" id="GO:0005524">
    <property type="term" value="F:ATP binding"/>
    <property type="evidence" value="ECO:0007669"/>
    <property type="project" value="UniProtKB-KW"/>
</dbReference>
<dbReference type="AlphaFoldDB" id="A0AB39V022"/>
<dbReference type="Gene3D" id="3.40.50.300">
    <property type="entry name" value="P-loop containing nucleotide triphosphate hydrolases"/>
    <property type="match status" value="1"/>
</dbReference>
<keyword evidence="1" id="KW-0067">ATP-binding</keyword>
<dbReference type="PANTHER" id="PTHR42935:SF1">
    <property type="entry name" value="SLR0930 PROTEIN"/>
    <property type="match status" value="1"/>
</dbReference>
<dbReference type="RefSeq" id="WP_369602945.1">
    <property type="nucleotide sequence ID" value="NZ_CP154858.1"/>
</dbReference>
<name>A0AB39V022_9GAMM</name>
<dbReference type="KEGG" id="tcd:AAIA72_08375"/>
<dbReference type="InterPro" id="IPR008533">
    <property type="entry name" value="DUF815"/>
</dbReference>
<dbReference type="SUPFAM" id="SSF52540">
    <property type="entry name" value="P-loop containing nucleoside triphosphate hydrolases"/>
    <property type="match status" value="1"/>
</dbReference>
<protein>
    <submittedName>
        <fullName evidence="1">ATP-binding protein</fullName>
    </submittedName>
</protein>
<organism evidence="1">
    <name type="scientific">Thermohahella caldifontis</name>
    <dbReference type="NCBI Taxonomy" id="3142973"/>
    <lineage>
        <taxon>Bacteria</taxon>
        <taxon>Pseudomonadati</taxon>
        <taxon>Pseudomonadota</taxon>
        <taxon>Gammaproteobacteria</taxon>
        <taxon>Oceanospirillales</taxon>
        <taxon>Hahellaceae</taxon>
        <taxon>Thermohahella</taxon>
    </lineage>
</organism>
<reference evidence="1" key="1">
    <citation type="submission" date="2024-05" db="EMBL/GenBank/DDBJ databases">
        <title>Genome sequencing of novel strain.</title>
        <authorList>
            <person name="Ganbat D."/>
            <person name="Ganbat S."/>
            <person name="Lee S.-J."/>
        </authorList>
    </citation>
    <scope>NUCLEOTIDE SEQUENCE</scope>
    <source>
        <strain evidence="1">SMD15-11</strain>
    </source>
</reference>
<dbReference type="EMBL" id="CP154858">
    <property type="protein sequence ID" value="XDT73972.1"/>
    <property type="molecule type" value="Genomic_DNA"/>
</dbReference>
<keyword evidence="1" id="KW-0547">Nucleotide-binding</keyword>
<evidence type="ECO:0000313" key="1">
    <source>
        <dbReference type="EMBL" id="XDT73972.1"/>
    </source>
</evidence>
<dbReference type="Pfam" id="PF05673">
    <property type="entry name" value="DUF815"/>
    <property type="match status" value="1"/>
</dbReference>
<dbReference type="InterPro" id="IPR027417">
    <property type="entry name" value="P-loop_NTPase"/>
</dbReference>
<dbReference type="PANTHER" id="PTHR42935">
    <property type="entry name" value="SLR0930 PROTEIN"/>
    <property type="match status" value="1"/>
</dbReference>
<proteinExistence type="predicted"/>
<sequence>MTGAIDWSATPAAIWRSASQKLRPVRTIDPVRLDDLLGIEHQKAALVRNTERFLSGQPANNALLWGARGTGKSSLIKALLNDYFRLGLRVIQVDKDDLLFLPEIVDTIRDDVHRFIIYCDELSFDAGEKTYKGLKSVLEGSIESPPENVLVYATSNRRHLLPEYMSENREARMVEGELHPGEAIEEKISLSDRFGLWLSFYPFTQDEYLAIIDHYFRDWQGDREALHKAALRFALERGVRSGRTAWQFYRTFEA</sequence>
<gene>
    <name evidence="1" type="ORF">AAIA72_08375</name>
</gene>